<dbReference type="EMBL" id="NIBQ01000001">
    <property type="protein sequence ID" value="OUZ35720.1"/>
    <property type="molecule type" value="Genomic_DNA"/>
</dbReference>
<reference evidence="1" key="1">
    <citation type="submission" date="2017-05" db="EMBL/GenBank/DDBJ databases">
        <title>The Genome Sequence of Enterococcus sp. 9D6_DIV0238.</title>
        <authorList>
            <consortium name="The Broad Institute Genomics Platform"/>
            <consortium name="The Broad Institute Genomic Center for Infectious Diseases"/>
            <person name="Earl A."/>
            <person name="Manson A."/>
            <person name="Schwartman J."/>
            <person name="Gilmore M."/>
            <person name="Abouelleil A."/>
            <person name="Cao P."/>
            <person name="Chapman S."/>
            <person name="Cusick C."/>
            <person name="Shea T."/>
            <person name="Young S."/>
            <person name="Neafsey D."/>
            <person name="Nusbaum C."/>
            <person name="Birren B."/>
        </authorList>
    </citation>
    <scope>NUCLEOTIDE SEQUENCE [LARGE SCALE GENOMIC DNA]</scope>
    <source>
        <strain evidence="1">9D6_DIV0238</strain>
    </source>
</reference>
<protein>
    <submittedName>
        <fullName evidence="1">Uncharacterized protein</fullName>
    </submittedName>
</protein>
<evidence type="ECO:0000313" key="1">
    <source>
        <dbReference type="EMBL" id="OUZ35720.1"/>
    </source>
</evidence>
<sequence length="235" mass="26882">MNLKKKEYKAAIDSLQGSETKEAEEFRQISYYELYLSEISTRLMNNDAEGTYEQLLAAQNVLNEENMDKLNKVIEEQINDKVKESDINNFYSLEKLATLLNKEEKNSLKKLSDFIGETLSANEKNKFDAFMNRIWVREDDSLKGLKLAIQISQENSFATILETSPEAPEFKVNDIKWRNIQYINSTTFRFEDLSTSKNYSEAVGTIDYSGESIEVHVTAQANATGTSQLLVPVKE</sequence>
<reference evidence="2" key="3">
    <citation type="submission" date="2024-03" db="EMBL/GenBank/DDBJ databases">
        <title>The Genome Sequence of Enterococcus sp. DIV0238c.</title>
        <authorList>
            <consortium name="The Broad Institute Genomics Platform"/>
            <consortium name="The Broad Institute Microbial Omics Core"/>
            <consortium name="The Broad Institute Genomic Center for Infectious Diseases"/>
            <person name="Earl A."/>
            <person name="Manson A."/>
            <person name="Gilmore M."/>
            <person name="Schwartman J."/>
            <person name="Shea T."/>
            <person name="Abouelleil A."/>
            <person name="Cao P."/>
            <person name="Chapman S."/>
            <person name="Cusick C."/>
            <person name="Young S."/>
            <person name="Neafsey D."/>
            <person name="Nusbaum C."/>
            <person name="Birren B."/>
        </authorList>
    </citation>
    <scope>NUCLEOTIDE SEQUENCE</scope>
    <source>
        <strain evidence="2">9D6_DIV0238</strain>
    </source>
</reference>
<evidence type="ECO:0000313" key="2">
    <source>
        <dbReference type="EMBL" id="WYJ93024.1"/>
    </source>
</evidence>
<proteinExistence type="predicted"/>
<accession>A0A200JFZ4</accession>
<dbReference type="RefSeq" id="WP_087640299.1">
    <property type="nucleotide sequence ID" value="NZ_CP147246.1"/>
</dbReference>
<dbReference type="AlphaFoldDB" id="A0A200JFZ4"/>
<dbReference type="Proteomes" id="UP000196151">
    <property type="component" value="Chromosome"/>
</dbReference>
<evidence type="ECO:0000313" key="3">
    <source>
        <dbReference type="Proteomes" id="UP000196151"/>
    </source>
</evidence>
<dbReference type="EMBL" id="CP147246">
    <property type="protein sequence ID" value="WYJ93024.1"/>
    <property type="molecule type" value="Genomic_DNA"/>
</dbReference>
<gene>
    <name evidence="2" type="ORF">A5889_000503</name>
    <name evidence="1" type="ORF">A5889_001196</name>
</gene>
<name>A0A200JFZ4_9ENTE</name>
<organism evidence="1">
    <name type="scientific">Candidatus Enterococcus dunnyi</name>
    <dbReference type="NCBI Taxonomy" id="1834192"/>
    <lineage>
        <taxon>Bacteria</taxon>
        <taxon>Bacillati</taxon>
        <taxon>Bacillota</taxon>
        <taxon>Bacilli</taxon>
        <taxon>Lactobacillales</taxon>
        <taxon>Enterococcaceae</taxon>
        <taxon>Enterococcus</taxon>
    </lineage>
</organism>
<dbReference type="OrthoDB" id="9823105at2"/>
<keyword evidence="3" id="KW-1185">Reference proteome</keyword>
<reference evidence="2" key="2">
    <citation type="submission" date="2017-05" db="EMBL/GenBank/DDBJ databases">
        <authorList>
            <consortium name="The Broad Institute Genomics Platform"/>
            <consortium name="The Broad Institute Genomic Center for Infectious Diseases"/>
            <person name="Earl A."/>
            <person name="Manson A."/>
            <person name="Schwartman J."/>
            <person name="Gilmore M."/>
            <person name="Abouelleil A."/>
            <person name="Cao P."/>
            <person name="Chapman S."/>
            <person name="Cusick C."/>
            <person name="Shea T."/>
            <person name="Young S."/>
            <person name="Neafsey D."/>
            <person name="Nusbaum C."/>
            <person name="Birren B."/>
        </authorList>
    </citation>
    <scope>NUCLEOTIDE SEQUENCE</scope>
    <source>
        <strain evidence="2">9D6_DIV0238</strain>
    </source>
</reference>